<evidence type="ECO:0000313" key="16">
    <source>
        <dbReference type="EMBL" id="MFD2097200.1"/>
    </source>
</evidence>
<dbReference type="RefSeq" id="WP_345339876.1">
    <property type="nucleotide sequence ID" value="NZ_BAABLI010000012.1"/>
</dbReference>
<dbReference type="InterPro" id="IPR006048">
    <property type="entry name" value="A-amylase/branching_C"/>
</dbReference>
<dbReference type="InterPro" id="IPR013780">
    <property type="entry name" value="Glyco_hydro_b"/>
</dbReference>
<dbReference type="Pfam" id="PF02806">
    <property type="entry name" value="Alpha-amylase_C"/>
    <property type="match status" value="1"/>
</dbReference>
<gene>
    <name evidence="16" type="ORF">ACFSJ3_14485</name>
</gene>
<name>A0ABW4XNN2_9GAMM</name>
<keyword evidence="9 12" id="KW-0119">Carbohydrate metabolism</keyword>
<evidence type="ECO:0000256" key="2">
    <source>
        <dbReference type="ARBA" id="ARBA00001913"/>
    </source>
</evidence>
<dbReference type="Pfam" id="PF00128">
    <property type="entry name" value="Alpha-amylase"/>
    <property type="match status" value="1"/>
</dbReference>
<dbReference type="CDD" id="cd11317">
    <property type="entry name" value="AmyAc_bac_euk_AmyA"/>
    <property type="match status" value="1"/>
</dbReference>
<dbReference type="InterPro" id="IPR006046">
    <property type="entry name" value="Alpha_amylase"/>
</dbReference>
<dbReference type="SMART" id="SM00642">
    <property type="entry name" value="Aamy"/>
    <property type="match status" value="1"/>
</dbReference>
<evidence type="ECO:0000256" key="4">
    <source>
        <dbReference type="ARBA" id="ARBA00012595"/>
    </source>
</evidence>
<feature type="domain" description="Glycosyl hydrolase family 13 catalytic" evidence="15">
    <location>
        <begin position="29"/>
        <end position="362"/>
    </location>
</feature>
<dbReference type="InterPro" id="IPR017853">
    <property type="entry name" value="GH"/>
</dbReference>
<evidence type="ECO:0000259" key="14">
    <source>
        <dbReference type="SMART" id="SM00632"/>
    </source>
</evidence>
<evidence type="ECO:0000256" key="13">
    <source>
        <dbReference type="SAM" id="SignalP"/>
    </source>
</evidence>
<keyword evidence="8" id="KW-0106">Calcium</keyword>
<dbReference type="InterPro" id="IPR006047">
    <property type="entry name" value="GH13_cat_dom"/>
</dbReference>
<evidence type="ECO:0000256" key="1">
    <source>
        <dbReference type="ARBA" id="ARBA00000548"/>
    </source>
</evidence>
<organism evidence="16 17">
    <name type="scientific">Corallincola platygyrae</name>
    <dbReference type="NCBI Taxonomy" id="1193278"/>
    <lineage>
        <taxon>Bacteria</taxon>
        <taxon>Pseudomonadati</taxon>
        <taxon>Pseudomonadota</taxon>
        <taxon>Gammaproteobacteria</taxon>
        <taxon>Alteromonadales</taxon>
        <taxon>Psychromonadaceae</taxon>
        <taxon>Corallincola</taxon>
    </lineage>
</organism>
<evidence type="ECO:0000256" key="9">
    <source>
        <dbReference type="ARBA" id="ARBA00023277"/>
    </source>
</evidence>
<dbReference type="InterPro" id="IPR031319">
    <property type="entry name" value="A-amylase_C"/>
</dbReference>
<dbReference type="EC" id="3.2.1.1" evidence="4 12"/>
<evidence type="ECO:0000313" key="17">
    <source>
        <dbReference type="Proteomes" id="UP001597380"/>
    </source>
</evidence>
<dbReference type="EMBL" id="JBHUHT010000016">
    <property type="protein sequence ID" value="MFD2097200.1"/>
    <property type="molecule type" value="Genomic_DNA"/>
</dbReference>
<evidence type="ECO:0000256" key="6">
    <source>
        <dbReference type="ARBA" id="ARBA00022723"/>
    </source>
</evidence>
<comment type="caution">
    <text evidence="16">The sequence shown here is derived from an EMBL/GenBank/DDBJ whole genome shotgun (WGS) entry which is preliminary data.</text>
</comment>
<comment type="similarity">
    <text evidence="3 11">Belongs to the glycosyl hydrolase 13 family.</text>
</comment>
<keyword evidence="10 12" id="KW-0326">Glycosidase</keyword>
<dbReference type="SUPFAM" id="SSF51445">
    <property type="entry name" value="(Trans)glycosidases"/>
    <property type="match status" value="1"/>
</dbReference>
<evidence type="ECO:0000256" key="12">
    <source>
        <dbReference type="RuleBase" id="RU361134"/>
    </source>
</evidence>
<evidence type="ECO:0000256" key="11">
    <source>
        <dbReference type="RuleBase" id="RU003615"/>
    </source>
</evidence>
<sequence length="786" mass="85125">MTKLKHIAAALGCAAALSASMSASAAPRTAFVHLFEWKWNDIAIECEQHLGPKGFAAIQVSPPQKSIDGGAWWTRYQPVSYAIEGRSGSRQEFASMVQRCKAAGVDIYADAVINHMAAWSRNFPEVPYGYNDFHNCTSEINYGDRWQIQNCDLSGLNDLKTESEYVRQKIADYMNDLIGLGVAGFRIDAAKHIPAGDIAAIKGKLNGNPYIFQEVIGAPGEPVTPGEYTYIGDVTEFNFERTINDKFLNSGIASFDGLGSWSGWLGSSDAVVFVANHDDERHNQGSTLTHVDSGEHYYLANIFMLAYPYGYPKVMSGYYFNGNFDQGPPSSGVHSGNACGFDGGGWVCEHRWRGIANMAGFRNHTADQWRVTDWWDNGWNQIAFGRGGLGFVAINNQGDQLNRSFQTGMPDGEYCDVVNAEFNETNGTCDGPTLFVSNGQVNINLTGYKAAAIHVGAKIGDVCTDCGGDSKPAYAVAETNVCFDTATLNYSNPNLYYWLEQPAGTLPGTSWPGEPMAQNGDFYCYDFKQPLTSVNVIFNQNNGADKTDDLTSTGSGCYQGGSWKSLTECGFTISGTQPDPTEIAASNICFDNASGYGSPHMYYWAVSPAGAAPTVSWPGTAMTQKGDHYCYDLGTEVSAINIVFNDNGGSQTGDLSTSSDKACYDGNSWKSLTDCGFKVVGSDPDPDPDPDPVGTSQICYDNNANHATPYLYYWSVDAASNVPNAQWPGVAMVQNGNVYCHDFGTDLNSLNVIFSNQGSNQSADLSTTSAALCYKNNSWIDLANCL</sequence>
<keyword evidence="17" id="KW-1185">Reference proteome</keyword>
<dbReference type="PANTHER" id="PTHR43447">
    <property type="entry name" value="ALPHA-AMYLASE"/>
    <property type="match status" value="1"/>
</dbReference>
<accession>A0ABW4XNN2</accession>
<dbReference type="InterPro" id="IPR031965">
    <property type="entry name" value="CBM26"/>
</dbReference>
<reference evidence="17" key="1">
    <citation type="journal article" date="2019" name="Int. J. Syst. Evol. Microbiol.">
        <title>The Global Catalogue of Microorganisms (GCM) 10K type strain sequencing project: providing services to taxonomists for standard genome sequencing and annotation.</title>
        <authorList>
            <consortium name="The Broad Institute Genomics Platform"/>
            <consortium name="The Broad Institute Genome Sequencing Center for Infectious Disease"/>
            <person name="Wu L."/>
            <person name="Ma J."/>
        </authorList>
    </citation>
    <scope>NUCLEOTIDE SEQUENCE [LARGE SCALE GENOMIC DNA]</scope>
    <source>
        <strain evidence="17">CGMCC 1.10992</strain>
    </source>
</reference>
<evidence type="ECO:0000259" key="15">
    <source>
        <dbReference type="SMART" id="SM00642"/>
    </source>
</evidence>
<comment type="catalytic activity">
    <reaction evidence="1 12">
        <text>Endohydrolysis of (1-&gt;4)-alpha-D-glucosidic linkages in polysaccharides containing three or more (1-&gt;4)-alpha-linked D-glucose units.</text>
        <dbReference type="EC" id="3.2.1.1"/>
    </reaction>
</comment>
<feature type="domain" description="Alpha-amylase C-terminal" evidence="14">
    <location>
        <begin position="372"/>
        <end position="458"/>
    </location>
</feature>
<keyword evidence="6" id="KW-0479">Metal-binding</keyword>
<evidence type="ECO:0000256" key="10">
    <source>
        <dbReference type="ARBA" id="ARBA00023295"/>
    </source>
</evidence>
<feature type="chain" id="PRO_5047423255" description="Alpha-amylase" evidence="13">
    <location>
        <begin position="26"/>
        <end position="786"/>
    </location>
</feature>
<evidence type="ECO:0000256" key="3">
    <source>
        <dbReference type="ARBA" id="ARBA00008061"/>
    </source>
</evidence>
<dbReference type="InterPro" id="IPR013783">
    <property type="entry name" value="Ig-like_fold"/>
</dbReference>
<feature type="signal peptide" evidence="13">
    <location>
        <begin position="1"/>
        <end position="25"/>
    </location>
</feature>
<dbReference type="Gene3D" id="2.60.40.10">
    <property type="entry name" value="Immunoglobulins"/>
    <property type="match status" value="3"/>
</dbReference>
<dbReference type="Proteomes" id="UP001597380">
    <property type="component" value="Unassembled WGS sequence"/>
</dbReference>
<keyword evidence="7 12" id="KW-0378">Hydrolase</keyword>
<keyword evidence="13" id="KW-0732">Signal</keyword>
<comment type="cofactor">
    <cofactor evidence="2">
        <name>Ca(2+)</name>
        <dbReference type="ChEBI" id="CHEBI:29108"/>
    </cofactor>
</comment>
<dbReference type="Gene3D" id="3.20.20.80">
    <property type="entry name" value="Glycosidases"/>
    <property type="match status" value="1"/>
</dbReference>
<dbReference type="PRINTS" id="PR00110">
    <property type="entry name" value="ALPHAAMYLASE"/>
</dbReference>
<dbReference type="Gene3D" id="2.60.40.1180">
    <property type="entry name" value="Golgi alpha-mannosidase II"/>
    <property type="match status" value="1"/>
</dbReference>
<dbReference type="Pfam" id="PF16738">
    <property type="entry name" value="CBM26"/>
    <property type="match status" value="3"/>
</dbReference>
<dbReference type="SMART" id="SM00632">
    <property type="entry name" value="Aamy_C"/>
    <property type="match status" value="1"/>
</dbReference>
<proteinExistence type="inferred from homology"/>
<evidence type="ECO:0000256" key="7">
    <source>
        <dbReference type="ARBA" id="ARBA00022801"/>
    </source>
</evidence>
<evidence type="ECO:0000256" key="8">
    <source>
        <dbReference type="ARBA" id="ARBA00022837"/>
    </source>
</evidence>
<dbReference type="SUPFAM" id="SSF51011">
    <property type="entry name" value="Glycosyl hydrolase domain"/>
    <property type="match status" value="1"/>
</dbReference>
<protein>
    <recommendedName>
        <fullName evidence="5 12">Alpha-amylase</fullName>
        <ecNumber evidence="4 12">3.2.1.1</ecNumber>
    </recommendedName>
</protein>
<evidence type="ECO:0000256" key="5">
    <source>
        <dbReference type="ARBA" id="ARBA00017303"/>
    </source>
</evidence>